<sequence>MQRTHFSATTVAATAPAVRHRQRPVPVLSTARKRGSPHRPCLPAAGYLRSRHRIVEYSSGHYVSGQDPAPYPSVRRTPATLWSIALRFASILKKCTKCRSDLKHLLGADQAYPIE</sequence>
<name>A0A4C1XF43_EUMVA</name>
<evidence type="ECO:0000256" key="1">
    <source>
        <dbReference type="SAM" id="MobiDB-lite"/>
    </source>
</evidence>
<organism evidence="2 3">
    <name type="scientific">Eumeta variegata</name>
    <name type="common">Bagworm moth</name>
    <name type="synonym">Eumeta japonica</name>
    <dbReference type="NCBI Taxonomy" id="151549"/>
    <lineage>
        <taxon>Eukaryota</taxon>
        <taxon>Metazoa</taxon>
        <taxon>Ecdysozoa</taxon>
        <taxon>Arthropoda</taxon>
        <taxon>Hexapoda</taxon>
        <taxon>Insecta</taxon>
        <taxon>Pterygota</taxon>
        <taxon>Neoptera</taxon>
        <taxon>Endopterygota</taxon>
        <taxon>Lepidoptera</taxon>
        <taxon>Glossata</taxon>
        <taxon>Ditrysia</taxon>
        <taxon>Tineoidea</taxon>
        <taxon>Psychidae</taxon>
        <taxon>Oiketicinae</taxon>
        <taxon>Eumeta</taxon>
    </lineage>
</organism>
<keyword evidence="3" id="KW-1185">Reference proteome</keyword>
<dbReference type="EMBL" id="BGZK01000843">
    <property type="protein sequence ID" value="GBP62551.1"/>
    <property type="molecule type" value="Genomic_DNA"/>
</dbReference>
<proteinExistence type="predicted"/>
<comment type="caution">
    <text evidence="2">The sequence shown here is derived from an EMBL/GenBank/DDBJ whole genome shotgun (WGS) entry which is preliminary data.</text>
</comment>
<protein>
    <submittedName>
        <fullName evidence="2">Uncharacterized protein</fullName>
    </submittedName>
</protein>
<feature type="region of interest" description="Disordered" evidence="1">
    <location>
        <begin position="1"/>
        <end position="42"/>
    </location>
</feature>
<evidence type="ECO:0000313" key="2">
    <source>
        <dbReference type="EMBL" id="GBP62551.1"/>
    </source>
</evidence>
<gene>
    <name evidence="2" type="ORF">EVAR_21923_1</name>
</gene>
<accession>A0A4C1XF43</accession>
<dbReference type="AlphaFoldDB" id="A0A4C1XF43"/>
<reference evidence="2 3" key="1">
    <citation type="journal article" date="2019" name="Commun. Biol.">
        <title>The bagworm genome reveals a unique fibroin gene that provides high tensile strength.</title>
        <authorList>
            <person name="Kono N."/>
            <person name="Nakamura H."/>
            <person name="Ohtoshi R."/>
            <person name="Tomita M."/>
            <person name="Numata K."/>
            <person name="Arakawa K."/>
        </authorList>
    </citation>
    <scope>NUCLEOTIDE SEQUENCE [LARGE SCALE GENOMIC DNA]</scope>
</reference>
<dbReference type="Proteomes" id="UP000299102">
    <property type="component" value="Unassembled WGS sequence"/>
</dbReference>
<evidence type="ECO:0000313" key="3">
    <source>
        <dbReference type="Proteomes" id="UP000299102"/>
    </source>
</evidence>
<feature type="compositionally biased region" description="Low complexity" evidence="1">
    <location>
        <begin position="8"/>
        <end position="17"/>
    </location>
</feature>